<dbReference type="InterPro" id="IPR038352">
    <property type="entry name" value="Imelysin_sf"/>
</dbReference>
<evidence type="ECO:0000259" key="3">
    <source>
        <dbReference type="Pfam" id="PF09375"/>
    </source>
</evidence>
<comment type="subcellular location">
    <subcellularLocation>
        <location evidence="1">Cell envelope</location>
    </subcellularLocation>
</comment>
<protein>
    <recommendedName>
        <fullName evidence="3">Imelysin-like domain-containing protein</fullName>
    </recommendedName>
</protein>
<evidence type="ECO:0000313" key="4">
    <source>
        <dbReference type="EMBL" id="GAA4836177.1"/>
    </source>
</evidence>
<dbReference type="InterPro" id="IPR034984">
    <property type="entry name" value="Imelysin-like_IPPA"/>
</dbReference>
<dbReference type="Gene3D" id="1.20.1420.20">
    <property type="entry name" value="M75 peptidase, HXXE motif"/>
    <property type="match status" value="1"/>
</dbReference>
<comment type="caution">
    <text evidence="4">The sequence shown here is derived from an EMBL/GenBank/DDBJ whole genome shotgun (WGS) entry which is preliminary data.</text>
</comment>
<evidence type="ECO:0000256" key="2">
    <source>
        <dbReference type="ARBA" id="ARBA00022729"/>
    </source>
</evidence>
<gene>
    <name evidence="4" type="ORF">GCM10023331_21760</name>
</gene>
<evidence type="ECO:0000256" key="1">
    <source>
        <dbReference type="ARBA" id="ARBA00004196"/>
    </source>
</evidence>
<dbReference type="Proteomes" id="UP001500298">
    <property type="component" value="Unassembled WGS sequence"/>
</dbReference>
<evidence type="ECO:0000313" key="5">
    <source>
        <dbReference type="Proteomes" id="UP001500298"/>
    </source>
</evidence>
<name>A0ABP9DFL8_9BACT</name>
<keyword evidence="2" id="KW-0732">Signal</keyword>
<feature type="domain" description="Imelysin-like" evidence="3">
    <location>
        <begin position="11"/>
        <end position="311"/>
    </location>
</feature>
<dbReference type="InterPro" id="IPR018976">
    <property type="entry name" value="Imelysin-like"/>
</dbReference>
<dbReference type="CDD" id="cd14659">
    <property type="entry name" value="Imelysin-like_IPPA"/>
    <property type="match status" value="1"/>
</dbReference>
<proteinExistence type="predicted"/>
<accession>A0ABP9DFL8</accession>
<dbReference type="Pfam" id="PF09375">
    <property type="entry name" value="Peptidase_M75"/>
    <property type="match status" value="1"/>
</dbReference>
<sequence>MLQNIGDNIMQPKYNAFKTASTSLMDKTTAFVNNPTEETLSNAQLAWTDAMESWSAVEVFSTGPVEQMMIKEAIYSWPVKTAAVEENITNAPNEINAEYINSLPAVDINTGLALSQGLAVVEYLLFGKDLSTTEVLASFSDEQRLAYLQTLTEVLAGHATSITEALPEFLPLFVSADGKDVGSSTNMIANDLLIMIETMKNEKVGIPLGKKSLGQPLPLNVEALFSRHSLPLLMISLESTQELFIGKEGLGYDDYLNEVDARINNTPLSEVILAQFQACKTAAEAINDPLEVAITSEKENVENLYNELKKLVTLTKSDMMSQLGLSVTFSDNDGD</sequence>
<keyword evidence="5" id="KW-1185">Reference proteome</keyword>
<organism evidence="4 5">
    <name type="scientific">Algivirga pacifica</name>
    <dbReference type="NCBI Taxonomy" id="1162670"/>
    <lineage>
        <taxon>Bacteria</taxon>
        <taxon>Pseudomonadati</taxon>
        <taxon>Bacteroidota</taxon>
        <taxon>Cytophagia</taxon>
        <taxon>Cytophagales</taxon>
        <taxon>Flammeovirgaceae</taxon>
        <taxon>Algivirga</taxon>
    </lineage>
</organism>
<reference evidence="5" key="1">
    <citation type="journal article" date="2019" name="Int. J. Syst. Evol. Microbiol.">
        <title>The Global Catalogue of Microorganisms (GCM) 10K type strain sequencing project: providing services to taxonomists for standard genome sequencing and annotation.</title>
        <authorList>
            <consortium name="The Broad Institute Genomics Platform"/>
            <consortium name="The Broad Institute Genome Sequencing Center for Infectious Disease"/>
            <person name="Wu L."/>
            <person name="Ma J."/>
        </authorList>
    </citation>
    <scope>NUCLEOTIDE SEQUENCE [LARGE SCALE GENOMIC DNA]</scope>
    <source>
        <strain evidence="5">JCM 18326</strain>
    </source>
</reference>
<dbReference type="EMBL" id="BAABJX010000032">
    <property type="protein sequence ID" value="GAA4836177.1"/>
    <property type="molecule type" value="Genomic_DNA"/>
</dbReference>